<reference evidence="4" key="1">
    <citation type="submission" date="2021-07" db="EMBL/GenBank/DDBJ databases">
        <authorList>
            <person name="Catto M.A."/>
            <person name="Jacobson A."/>
            <person name="Kennedy G."/>
            <person name="Labadie P."/>
            <person name="Hunt B.G."/>
            <person name="Srinivasan R."/>
        </authorList>
    </citation>
    <scope>NUCLEOTIDE SEQUENCE</scope>
    <source>
        <strain evidence="4">PL_HMW_Pooled</strain>
        <tissue evidence="4">Head</tissue>
    </source>
</reference>
<dbReference type="Pfam" id="PF10545">
    <property type="entry name" value="MADF_DNA_bdg"/>
    <property type="match status" value="1"/>
</dbReference>
<dbReference type="EMBL" id="JAHWGI010001243">
    <property type="protein sequence ID" value="KAK3926172.1"/>
    <property type="molecule type" value="Genomic_DNA"/>
</dbReference>
<keyword evidence="1" id="KW-0539">Nucleus</keyword>
<dbReference type="PROSITE" id="PS51031">
    <property type="entry name" value="BESS"/>
    <property type="match status" value="1"/>
</dbReference>
<name>A0AAE1HRN2_9NEOP</name>
<feature type="domain" description="MADF" evidence="2">
    <location>
        <begin position="14"/>
        <end position="102"/>
    </location>
</feature>
<gene>
    <name evidence="4" type="ORF">KUF71_014421</name>
</gene>
<dbReference type="GO" id="GO:0003677">
    <property type="term" value="F:DNA binding"/>
    <property type="evidence" value="ECO:0007669"/>
    <property type="project" value="InterPro"/>
</dbReference>
<sequence>MEAAVTPDIELSKKLIQLVKDHPFLYDKDVEEFKDEAKKNEVWKMIANSLSVEDAEAQMRWARLRVEFGRHRRKKQAAEICGTHIRDWPLYNSLTWLAPHVKMRAKRGKRKKSDKVMQQETYGYKPILPRPNWLVNVDGGVSVEVNPSMVMQNHQEDITESFLVSPDTGDDASQEISQPCSVLSKDLGTVKDHSYSNNSYAADSRSGHFTGFEEENEDNLFCRSVCASLKRFTYQQKALAKIRIQQVMYEVEFEQPESCNQMPAK</sequence>
<proteinExistence type="predicted"/>
<protein>
    <submittedName>
        <fullName evidence="4">Transcription factor Adf-1</fullName>
    </submittedName>
</protein>
<accession>A0AAE1HRN2</accession>
<feature type="domain" description="BESS" evidence="3">
    <location>
        <begin position="215"/>
        <end position="254"/>
    </location>
</feature>
<dbReference type="PANTHER" id="PTHR12243:SF67">
    <property type="entry name" value="COREPRESSOR OF PANGOLIN, ISOFORM A-RELATED"/>
    <property type="match status" value="1"/>
</dbReference>
<keyword evidence="5" id="KW-1185">Reference proteome</keyword>
<dbReference type="InterPro" id="IPR004210">
    <property type="entry name" value="BESS_motif"/>
</dbReference>
<organism evidence="4 5">
    <name type="scientific">Frankliniella fusca</name>
    <dbReference type="NCBI Taxonomy" id="407009"/>
    <lineage>
        <taxon>Eukaryota</taxon>
        <taxon>Metazoa</taxon>
        <taxon>Ecdysozoa</taxon>
        <taxon>Arthropoda</taxon>
        <taxon>Hexapoda</taxon>
        <taxon>Insecta</taxon>
        <taxon>Pterygota</taxon>
        <taxon>Neoptera</taxon>
        <taxon>Paraneoptera</taxon>
        <taxon>Thysanoptera</taxon>
        <taxon>Terebrantia</taxon>
        <taxon>Thripoidea</taxon>
        <taxon>Thripidae</taxon>
        <taxon>Frankliniella</taxon>
    </lineage>
</organism>
<comment type="subcellular location">
    <subcellularLocation>
        <location evidence="1">Nucleus</location>
    </subcellularLocation>
</comment>
<evidence type="ECO:0000313" key="5">
    <source>
        <dbReference type="Proteomes" id="UP001219518"/>
    </source>
</evidence>
<dbReference type="AlphaFoldDB" id="A0AAE1HRN2"/>
<dbReference type="PANTHER" id="PTHR12243">
    <property type="entry name" value="MADF DOMAIN TRANSCRIPTION FACTOR"/>
    <property type="match status" value="1"/>
</dbReference>
<dbReference type="PROSITE" id="PS51029">
    <property type="entry name" value="MADF"/>
    <property type="match status" value="1"/>
</dbReference>
<dbReference type="Proteomes" id="UP001219518">
    <property type="component" value="Unassembled WGS sequence"/>
</dbReference>
<dbReference type="GO" id="GO:0006357">
    <property type="term" value="P:regulation of transcription by RNA polymerase II"/>
    <property type="evidence" value="ECO:0007669"/>
    <property type="project" value="TreeGrafter"/>
</dbReference>
<comment type="caution">
    <text evidence="4">The sequence shown here is derived from an EMBL/GenBank/DDBJ whole genome shotgun (WGS) entry which is preliminary data.</text>
</comment>
<dbReference type="InterPro" id="IPR006578">
    <property type="entry name" value="MADF-dom"/>
</dbReference>
<dbReference type="GO" id="GO:0005667">
    <property type="term" value="C:transcription regulator complex"/>
    <property type="evidence" value="ECO:0007669"/>
    <property type="project" value="TreeGrafter"/>
</dbReference>
<dbReference type="GO" id="GO:0005634">
    <property type="term" value="C:nucleus"/>
    <property type="evidence" value="ECO:0007669"/>
    <property type="project" value="UniProtKB-SubCell"/>
</dbReference>
<evidence type="ECO:0000259" key="3">
    <source>
        <dbReference type="PROSITE" id="PS51031"/>
    </source>
</evidence>
<dbReference type="InterPro" id="IPR039353">
    <property type="entry name" value="TF_Adf1"/>
</dbReference>
<dbReference type="SMART" id="SM00595">
    <property type="entry name" value="MADF"/>
    <property type="match status" value="1"/>
</dbReference>
<evidence type="ECO:0000259" key="2">
    <source>
        <dbReference type="PROSITE" id="PS51029"/>
    </source>
</evidence>
<reference evidence="4" key="2">
    <citation type="journal article" date="2023" name="BMC Genomics">
        <title>Pest status, molecular evolution, and epigenetic factors derived from the genome assembly of Frankliniella fusca, a thysanopteran phytovirus vector.</title>
        <authorList>
            <person name="Catto M.A."/>
            <person name="Labadie P.E."/>
            <person name="Jacobson A.L."/>
            <person name="Kennedy G.G."/>
            <person name="Srinivasan R."/>
            <person name="Hunt B.G."/>
        </authorList>
    </citation>
    <scope>NUCLEOTIDE SEQUENCE</scope>
    <source>
        <strain evidence="4">PL_HMW_Pooled</strain>
    </source>
</reference>
<evidence type="ECO:0000256" key="1">
    <source>
        <dbReference type="PROSITE-ProRule" id="PRU00371"/>
    </source>
</evidence>
<evidence type="ECO:0000313" key="4">
    <source>
        <dbReference type="EMBL" id="KAK3926172.1"/>
    </source>
</evidence>
<dbReference type="Pfam" id="PF02944">
    <property type="entry name" value="BESS"/>
    <property type="match status" value="1"/>
</dbReference>